<dbReference type="EMBL" id="CP011913">
    <property type="protein sequence ID" value="AKN76827.1"/>
    <property type="molecule type" value="Genomic_DNA"/>
</dbReference>
<proteinExistence type="predicted"/>
<dbReference type="Proteomes" id="UP000036185">
    <property type="component" value="Chromosome"/>
</dbReference>
<evidence type="ECO:0000313" key="2">
    <source>
        <dbReference type="Proteomes" id="UP000036185"/>
    </source>
</evidence>
<accession>A0ABM5U131</accession>
<gene>
    <name evidence="1" type="ORF">CulFRC58_0973</name>
</gene>
<sequence length="46" mass="5099">MLMCDGVRGGRREFSDVHRTAHSLERVICGPNAGENAERYNIGHEG</sequence>
<keyword evidence="2" id="KW-1185">Reference proteome</keyword>
<protein>
    <submittedName>
        <fullName evidence="1">Uncharacterized protein</fullName>
    </submittedName>
</protein>
<name>A0ABM5U131_CORUL</name>
<evidence type="ECO:0000313" key="1">
    <source>
        <dbReference type="EMBL" id="AKN76827.1"/>
    </source>
</evidence>
<reference evidence="1 2" key="1">
    <citation type="journal article" date="2014" name="Int. J. Syst. Evol. Microbiol.">
        <title>Draft Genome Sequence of Corynebacterium ulcerans FRC58, Isolated from the Bronchitic Aspiration of a Patient in France.</title>
        <authorList>
            <person name="Silva Ado S."/>
            <person name="Barauna R.A."/>
            <person name="de Sa P.C."/>
            <person name="das Gracas D.A."/>
            <person name="Carneiro A.R."/>
            <person name="Thouvenin M."/>
            <person name="Azevedo V."/>
            <person name="Badell E."/>
            <person name="Guiso N."/>
            <person name="da Silva A.L."/>
            <person name="Ramos R.T."/>
        </authorList>
    </citation>
    <scope>NUCLEOTIDE SEQUENCE [LARGE SCALE GENOMIC DNA]</scope>
    <source>
        <strain evidence="1 2">FRC58</strain>
    </source>
</reference>
<organism evidence="1 2">
    <name type="scientific">Corynebacterium ulcerans FRC58</name>
    <dbReference type="NCBI Taxonomy" id="1408268"/>
    <lineage>
        <taxon>Bacteria</taxon>
        <taxon>Bacillati</taxon>
        <taxon>Actinomycetota</taxon>
        <taxon>Actinomycetes</taxon>
        <taxon>Mycobacteriales</taxon>
        <taxon>Corynebacteriaceae</taxon>
        <taxon>Corynebacterium</taxon>
    </lineage>
</organism>